<keyword evidence="3" id="KW-0548">Nucleotidyltransferase</keyword>
<feature type="region of interest" description="Disordered" evidence="1">
    <location>
        <begin position="1"/>
        <end position="26"/>
    </location>
</feature>
<keyword evidence="4" id="KW-1185">Reference proteome</keyword>
<dbReference type="PANTHER" id="PTHR46890">
    <property type="entry name" value="NON-LTR RETROLELEMENT REVERSE TRANSCRIPTASE-LIKE PROTEIN-RELATED"/>
    <property type="match status" value="1"/>
</dbReference>
<dbReference type="EMBL" id="BQNB010011195">
    <property type="protein sequence ID" value="GJS87390.1"/>
    <property type="molecule type" value="Genomic_DNA"/>
</dbReference>
<protein>
    <submittedName>
        <fullName evidence="3">RNA-directed DNA polymerase, eukaryota, reverse transcriptase zinc-binding domain protein</fullName>
    </submittedName>
</protein>
<evidence type="ECO:0000313" key="3">
    <source>
        <dbReference type="EMBL" id="GJS87390.1"/>
    </source>
</evidence>
<comment type="caution">
    <text evidence="3">The sequence shown here is derived from an EMBL/GenBank/DDBJ whole genome shotgun (WGS) entry which is preliminary data.</text>
</comment>
<organism evidence="3 4">
    <name type="scientific">Tanacetum coccineum</name>
    <dbReference type="NCBI Taxonomy" id="301880"/>
    <lineage>
        <taxon>Eukaryota</taxon>
        <taxon>Viridiplantae</taxon>
        <taxon>Streptophyta</taxon>
        <taxon>Embryophyta</taxon>
        <taxon>Tracheophyta</taxon>
        <taxon>Spermatophyta</taxon>
        <taxon>Magnoliopsida</taxon>
        <taxon>eudicotyledons</taxon>
        <taxon>Gunneridae</taxon>
        <taxon>Pentapetalae</taxon>
        <taxon>asterids</taxon>
        <taxon>campanulids</taxon>
        <taxon>Asterales</taxon>
        <taxon>Asteraceae</taxon>
        <taxon>Asteroideae</taxon>
        <taxon>Anthemideae</taxon>
        <taxon>Anthemidinae</taxon>
        <taxon>Tanacetum</taxon>
    </lineage>
</organism>
<keyword evidence="3" id="KW-0695">RNA-directed DNA polymerase</keyword>
<keyword evidence="3" id="KW-0808">Transferase</keyword>
<gene>
    <name evidence="3" type="ORF">Tco_0770026</name>
</gene>
<evidence type="ECO:0000259" key="2">
    <source>
        <dbReference type="PROSITE" id="PS50878"/>
    </source>
</evidence>
<dbReference type="PANTHER" id="PTHR46890:SF48">
    <property type="entry name" value="RNA-DIRECTED DNA POLYMERASE"/>
    <property type="match status" value="1"/>
</dbReference>
<feature type="compositionally biased region" description="Polar residues" evidence="1">
    <location>
        <begin position="1"/>
        <end position="18"/>
    </location>
</feature>
<name>A0ABQ4ZBB0_9ASTR</name>
<reference evidence="3" key="2">
    <citation type="submission" date="2022-01" db="EMBL/GenBank/DDBJ databases">
        <authorList>
            <person name="Yamashiro T."/>
            <person name="Shiraishi A."/>
            <person name="Satake H."/>
            <person name="Nakayama K."/>
        </authorList>
    </citation>
    <scope>NUCLEOTIDE SEQUENCE</scope>
</reference>
<accession>A0ABQ4ZBB0</accession>
<sequence length="512" mass="58662">MLTCRRTSQVWSHHQNSGEAGDKGLSSGGTKLNSIFIIAKIKGLKRHVKNLNWSYGNAFEKVIVLKDKLKTTQTRVDCIPHDPIVKEEEAKVLLEYKEVVSDARDRLATVHSVEIAHISAYSIIDVYKKKLTDEDNEMMISEVTSAEIKEALFDIRDNKSPSPSGYSVVFFNKSWSIVVQEIITNRIKSNLNKLVNSNQSAFIPGRMIQDNSYDIKVGPKRCTLKIDIAKAYDTVNWGFLVDILIQFGFLEKMVQWIKTCVKTTSFSININCENHGYFKGGRGLRQGDPISPYLFTLVMEVFSLMMQRNVQSHPHFKYHFGCKDLQITYLCLVDDLLVLCNGDLESITIPVLGLQQNVKDYIVWRSNDGSLKKFSTKQNYPDSYNHLYIQFHYSKKIWRDLKKKTKMVNMPDDWKGIIDAMNMQRKENTIKSVLRRLVMGVAVYFVCQEKNKRIFANEKRNVELLMDLISEKILLKLMSLEVKASTQVYGMIGRSGHCLCGVIEMDGVLLYG</sequence>
<dbReference type="Proteomes" id="UP001151760">
    <property type="component" value="Unassembled WGS sequence"/>
</dbReference>
<dbReference type="PROSITE" id="PS50878">
    <property type="entry name" value="RT_POL"/>
    <property type="match status" value="1"/>
</dbReference>
<dbReference type="GO" id="GO:0003964">
    <property type="term" value="F:RNA-directed DNA polymerase activity"/>
    <property type="evidence" value="ECO:0007669"/>
    <property type="project" value="UniProtKB-KW"/>
</dbReference>
<evidence type="ECO:0000313" key="4">
    <source>
        <dbReference type="Proteomes" id="UP001151760"/>
    </source>
</evidence>
<feature type="domain" description="Reverse transcriptase" evidence="2">
    <location>
        <begin position="152"/>
        <end position="419"/>
    </location>
</feature>
<dbReference type="InterPro" id="IPR052343">
    <property type="entry name" value="Retrotransposon-Effector_Assoc"/>
</dbReference>
<dbReference type="Pfam" id="PF00078">
    <property type="entry name" value="RVT_1"/>
    <property type="match status" value="1"/>
</dbReference>
<dbReference type="InterPro" id="IPR000477">
    <property type="entry name" value="RT_dom"/>
</dbReference>
<dbReference type="InterPro" id="IPR043502">
    <property type="entry name" value="DNA/RNA_pol_sf"/>
</dbReference>
<evidence type="ECO:0000256" key="1">
    <source>
        <dbReference type="SAM" id="MobiDB-lite"/>
    </source>
</evidence>
<reference evidence="3" key="1">
    <citation type="journal article" date="2022" name="Int. J. Mol. Sci.">
        <title>Draft Genome of Tanacetum Coccineum: Genomic Comparison of Closely Related Tanacetum-Family Plants.</title>
        <authorList>
            <person name="Yamashiro T."/>
            <person name="Shiraishi A."/>
            <person name="Nakayama K."/>
            <person name="Satake H."/>
        </authorList>
    </citation>
    <scope>NUCLEOTIDE SEQUENCE</scope>
</reference>
<proteinExistence type="predicted"/>
<dbReference type="SUPFAM" id="SSF56672">
    <property type="entry name" value="DNA/RNA polymerases"/>
    <property type="match status" value="1"/>
</dbReference>